<dbReference type="HOGENOM" id="CLU_006586_16_4_0"/>
<sequence>MNRAVTLLAALSLSASLGPSALAQSAPVSTSATPASTAAPAAPARVQAPAGTFVGQDRAGVRSWLGIPYAQPPVGDARWQPPRALPASQAERTTTQPGAACVQTLSVPGMDKQVRGAEDCLFLNVYAPTNAQKAPVMVWIHGGSFQMGAGSDYDLSVLAREQGVVAVSLNYRLGALGFLATPALDTAQGTAGNLGLLDQQLALKWVRDNIAAFGGDAQNVTVFGESAGGMSICAQLASPGAAGLFDKAIIQSGPCTAPGIMQSRAEAYNLGSRFAAAVGCDPADAACLRAVPADKLVLTRSPNAAFPGAVPFPPVYGDSTVPRAPAEVLRQGQNAVPLLIGTNLNEGTLFAAFVGDPRRDLNAAEFLGLNAVLNGPNAPRALLAYNSRTSGTRTQAAAASATDSLFACPSSNLARDISRFTPVYSYEFRDPNPPRPAQLRPTVGVPSFGAFHGSEIVSVTGTPSGLGNPSDFTPAQAELSRTMQTYWANFARTGNPNGAGLPQWAAFTTEQPQVLGLAPGEVTPVQDFRAEHHCDTIWRP</sequence>
<feature type="domain" description="Carboxylesterase type B" evidence="5">
    <location>
        <begin position="45"/>
        <end position="535"/>
    </location>
</feature>
<gene>
    <name evidence="6" type="ordered locus">DR_2626</name>
</gene>
<dbReference type="InParanoid" id="Q9RR71"/>
<dbReference type="GeneID" id="69518880"/>
<dbReference type="PROSITE" id="PS00122">
    <property type="entry name" value="CARBOXYLESTERASE_B_1"/>
    <property type="match status" value="1"/>
</dbReference>
<proteinExistence type="inferred from homology"/>
<evidence type="ECO:0000256" key="2">
    <source>
        <dbReference type="ARBA" id="ARBA00022801"/>
    </source>
</evidence>
<dbReference type="PANTHER" id="PTHR43918:SF4">
    <property type="entry name" value="CARBOXYLIC ESTER HYDROLASE"/>
    <property type="match status" value="1"/>
</dbReference>
<dbReference type="InterPro" id="IPR002018">
    <property type="entry name" value="CarbesteraseB"/>
</dbReference>
<dbReference type="PROSITE" id="PS00941">
    <property type="entry name" value="CARBOXYLESTERASE_B_2"/>
    <property type="match status" value="1"/>
</dbReference>
<dbReference type="eggNOG" id="COG2272">
    <property type="taxonomic scope" value="Bacteria"/>
</dbReference>
<dbReference type="PATRIC" id="fig|243230.17.peg.2874"/>
<dbReference type="ESTHER" id="deira-este1">
    <property type="family name" value="Carb_B_Bacteria"/>
</dbReference>
<name>Q9RR71_DEIRA</name>
<dbReference type="EC" id="3.1.1.-" evidence="3"/>
<dbReference type="OrthoDB" id="9775851at2"/>
<dbReference type="PaxDb" id="243230-DR_2626"/>
<keyword evidence="7" id="KW-1185">Reference proteome</keyword>
<organism evidence="6 7">
    <name type="scientific">Deinococcus radiodurans (strain ATCC 13939 / DSM 20539 / JCM 16871 / CCUG 27074 / LMG 4051 / NBRC 15346 / NCIMB 9279 / VKM B-1422 / R1)</name>
    <dbReference type="NCBI Taxonomy" id="243230"/>
    <lineage>
        <taxon>Bacteria</taxon>
        <taxon>Thermotogati</taxon>
        <taxon>Deinococcota</taxon>
        <taxon>Deinococci</taxon>
        <taxon>Deinococcales</taxon>
        <taxon>Deinococcaceae</taxon>
        <taxon>Deinococcus</taxon>
    </lineage>
</organism>
<dbReference type="SUPFAM" id="SSF53474">
    <property type="entry name" value="alpha/beta-Hydrolases"/>
    <property type="match status" value="1"/>
</dbReference>
<keyword evidence="3" id="KW-0732">Signal</keyword>
<evidence type="ECO:0000313" key="7">
    <source>
        <dbReference type="Proteomes" id="UP000002524"/>
    </source>
</evidence>
<reference evidence="6 7" key="1">
    <citation type="journal article" date="1999" name="Science">
        <title>Genome sequence of the radioresistant bacterium Deinococcus radiodurans R1.</title>
        <authorList>
            <person name="White O."/>
            <person name="Eisen J.A."/>
            <person name="Heidelberg J.F."/>
            <person name="Hickey E.K."/>
            <person name="Peterson J.D."/>
            <person name="Dodson R.J."/>
            <person name="Haft D.H."/>
            <person name="Gwinn M.L."/>
            <person name="Nelson W.C."/>
            <person name="Richardson D.L."/>
            <person name="Moffat K.S."/>
            <person name="Qin H."/>
            <person name="Jiang L."/>
            <person name="Pamphile W."/>
            <person name="Crosby M."/>
            <person name="Shen M."/>
            <person name="Vamathevan J.J."/>
            <person name="Lam P."/>
            <person name="McDonald L."/>
            <person name="Utterback T."/>
            <person name="Zalewski C."/>
            <person name="Makarova K.S."/>
            <person name="Aravind L."/>
            <person name="Daly M.J."/>
            <person name="Minton K.W."/>
            <person name="Fleischmann R.D."/>
            <person name="Ketchum K.A."/>
            <person name="Nelson K.E."/>
            <person name="Salzberg S."/>
            <person name="Smith H.O."/>
            <person name="Venter J.C."/>
            <person name="Fraser C.M."/>
        </authorList>
    </citation>
    <scope>NUCLEOTIDE SEQUENCE [LARGE SCALE GENOMIC DNA]</scope>
    <source>
        <strain evidence="7">ATCC 13939 / DSM 20539 / JCM 16871 / LMG 4051 / NBRC 15346 / NCIMB 9279 / R1 / VKM B-1422</strain>
    </source>
</reference>
<dbReference type="InterPro" id="IPR019826">
    <property type="entry name" value="Carboxylesterase_B_AS"/>
</dbReference>
<evidence type="ECO:0000256" key="1">
    <source>
        <dbReference type="ARBA" id="ARBA00005964"/>
    </source>
</evidence>
<dbReference type="KEGG" id="dra:DR_2626"/>
<dbReference type="InterPro" id="IPR019819">
    <property type="entry name" value="Carboxylesterase_B_CS"/>
</dbReference>
<feature type="signal peptide" evidence="3">
    <location>
        <begin position="1"/>
        <end position="23"/>
    </location>
</feature>
<feature type="region of interest" description="Disordered" evidence="4">
    <location>
        <begin position="75"/>
        <end position="96"/>
    </location>
</feature>
<dbReference type="InterPro" id="IPR029058">
    <property type="entry name" value="AB_hydrolase_fold"/>
</dbReference>
<evidence type="ECO:0000313" key="6">
    <source>
        <dbReference type="EMBL" id="AAF12163.1"/>
    </source>
</evidence>
<dbReference type="Proteomes" id="UP000002524">
    <property type="component" value="Chromosome 1"/>
</dbReference>
<accession>Q9RR71</accession>
<dbReference type="RefSeq" id="WP_010889250.1">
    <property type="nucleotide sequence ID" value="NC_001263.1"/>
</dbReference>
<dbReference type="GO" id="GO:0016787">
    <property type="term" value="F:hydrolase activity"/>
    <property type="evidence" value="ECO:0007669"/>
    <property type="project" value="UniProtKB-KW"/>
</dbReference>
<dbReference type="EMBL" id="AE000513">
    <property type="protein sequence ID" value="AAF12163.1"/>
    <property type="molecule type" value="Genomic_DNA"/>
</dbReference>
<evidence type="ECO:0000259" key="5">
    <source>
        <dbReference type="Pfam" id="PF00135"/>
    </source>
</evidence>
<dbReference type="AlphaFoldDB" id="Q9RR71"/>
<dbReference type="Gene3D" id="3.40.50.1820">
    <property type="entry name" value="alpha/beta hydrolase"/>
    <property type="match status" value="1"/>
</dbReference>
<dbReference type="EnsemblBacteria" id="AAF12163">
    <property type="protein sequence ID" value="AAF12163"/>
    <property type="gene ID" value="DR_2626"/>
</dbReference>
<feature type="chain" id="PRO_5008452497" description="Carboxylic ester hydrolase" evidence="3">
    <location>
        <begin position="24"/>
        <end position="540"/>
    </location>
</feature>
<dbReference type="PIR" id="A75250">
    <property type="entry name" value="A75250"/>
</dbReference>
<dbReference type="STRING" id="243230.DR_2626"/>
<keyword evidence="2 3" id="KW-0378">Hydrolase</keyword>
<evidence type="ECO:0000256" key="4">
    <source>
        <dbReference type="SAM" id="MobiDB-lite"/>
    </source>
</evidence>
<comment type="similarity">
    <text evidence="1 3">Belongs to the type-B carboxylesterase/lipase family.</text>
</comment>
<protein>
    <recommendedName>
        <fullName evidence="3">Carboxylic ester hydrolase</fullName>
        <ecNumber evidence="3">3.1.1.-</ecNumber>
    </recommendedName>
</protein>
<dbReference type="PANTHER" id="PTHR43918">
    <property type="entry name" value="ACETYLCHOLINESTERASE"/>
    <property type="match status" value="1"/>
</dbReference>
<dbReference type="FunCoup" id="Q9RR71">
    <property type="interactions" value="67"/>
</dbReference>
<dbReference type="Pfam" id="PF00135">
    <property type="entry name" value="COesterase"/>
    <property type="match status" value="1"/>
</dbReference>
<evidence type="ECO:0000256" key="3">
    <source>
        <dbReference type="RuleBase" id="RU361235"/>
    </source>
</evidence>
<dbReference type="InterPro" id="IPR050654">
    <property type="entry name" value="AChE-related_enzymes"/>
</dbReference>